<proteinExistence type="evidence at transcript level"/>
<accession>A0A142C1D8</accession>
<protein>
    <submittedName>
        <fullName evidence="1">Conotoxin</fullName>
    </submittedName>
</protein>
<dbReference type="AlphaFoldDB" id="A0A142C1D8"/>
<sequence length="100" mass="11229">MAATVVGSTPLEEPDLSRMERYGSRSCCINLTYQCLQGFPGQEHLHYTLCHHDAAAPCGFDSDLGCCNGYMYCIGMFVEQHGLEDTHNHCKTRLCNPNRR</sequence>
<dbReference type="EMBL" id="KU563891">
    <property type="protein sequence ID" value="AMP44639.1"/>
    <property type="molecule type" value="mRNA"/>
</dbReference>
<evidence type="ECO:0000313" key="1">
    <source>
        <dbReference type="EMBL" id="AMP44639.1"/>
    </source>
</evidence>
<dbReference type="Gene3D" id="1.20.120.1800">
    <property type="match status" value="1"/>
</dbReference>
<organism evidence="1">
    <name type="scientific">Conus betulinus</name>
    <name type="common">Beech cone</name>
    <dbReference type="NCBI Taxonomy" id="89764"/>
    <lineage>
        <taxon>Eukaryota</taxon>
        <taxon>Metazoa</taxon>
        <taxon>Spiralia</taxon>
        <taxon>Lophotrochozoa</taxon>
        <taxon>Mollusca</taxon>
        <taxon>Gastropoda</taxon>
        <taxon>Caenogastropoda</taxon>
        <taxon>Neogastropoda</taxon>
        <taxon>Conoidea</taxon>
        <taxon>Conidae</taxon>
        <taxon>Conus</taxon>
        <taxon>Dendroconus</taxon>
    </lineage>
</organism>
<name>A0A142C1D8_CONBE</name>
<reference evidence="1" key="1">
    <citation type="submission" date="2015-12" db="EMBL/GenBank/DDBJ databases">
        <title>High throughput identification of novel conotoxins from the Chinese tubular cone snail Conus betulinus by multitranscriptome sequencing.</title>
        <authorList>
            <person name="Ruan Z."/>
            <person name="Peng C."/>
            <person name="Shi Q."/>
            <person name="Yao G."/>
            <person name="Gao B.-M."/>
        </authorList>
    </citation>
    <scope>NUCLEOTIDE SEQUENCE</scope>
</reference>